<sequence length="447" mass="51389">MQIALWSGKHLSMAGREVLVTAVPRAIPAYCMSTFLIPISLAEEIQRMINSLWWGCNRGEGRGIKWLSWDRLAVRKEFGGMGFRHFFGFSLAMLAKQGWKLASDPDAIISRVFKARYYPQGVFLEASFGHIQTMWRSIQASQVDSNGRESAFEIRGCQRDIDEVFKIPICKELGEDHVIWKLSKDDCFSVKSAYYFYLMESVFESSHLKVAGRWKDLWKLQVPNKVKVFIWRAVRGCLPTRLRLQTKGVVCTGICPLCLNNLENEWHCLVACPSNLVCWKLAGFWNVIRVQVDSADSFDDLIFRLLARISKAKISQVVMLMWVLWWRSNGKVWEDADRSPSVTVRRATNCLTDWGKCHRRRVSMPQRQISPPQWVKPPLVFAKCNLDAAVFGNQRRFGLGMCLRDSLGRFIIAKSVLVEGMLQPVEAEALGYQYVFFNQIVKLWLIV</sequence>
<dbReference type="PANTHER" id="PTHR33116:SF86">
    <property type="entry name" value="REVERSE TRANSCRIPTASE DOMAIN-CONTAINING PROTEIN"/>
    <property type="match status" value="1"/>
</dbReference>
<organism evidence="2 3">
    <name type="scientific">Glycine soja</name>
    <name type="common">Wild soybean</name>
    <dbReference type="NCBI Taxonomy" id="3848"/>
    <lineage>
        <taxon>Eukaryota</taxon>
        <taxon>Viridiplantae</taxon>
        <taxon>Streptophyta</taxon>
        <taxon>Embryophyta</taxon>
        <taxon>Tracheophyta</taxon>
        <taxon>Spermatophyta</taxon>
        <taxon>Magnoliopsida</taxon>
        <taxon>eudicotyledons</taxon>
        <taxon>Gunneridae</taxon>
        <taxon>Pentapetalae</taxon>
        <taxon>rosids</taxon>
        <taxon>fabids</taxon>
        <taxon>Fabales</taxon>
        <taxon>Fabaceae</taxon>
        <taxon>Papilionoideae</taxon>
        <taxon>50 kb inversion clade</taxon>
        <taxon>NPAAA clade</taxon>
        <taxon>indigoferoid/millettioid clade</taxon>
        <taxon>Phaseoleae</taxon>
        <taxon>Glycine</taxon>
        <taxon>Glycine subgen. Soja</taxon>
    </lineage>
</organism>
<evidence type="ECO:0000259" key="1">
    <source>
        <dbReference type="Pfam" id="PF13966"/>
    </source>
</evidence>
<dbReference type="AlphaFoldDB" id="A0A445LF15"/>
<gene>
    <name evidence="2" type="ORF">D0Y65_007815</name>
</gene>
<dbReference type="Proteomes" id="UP000289340">
    <property type="component" value="Chromosome 3"/>
</dbReference>
<dbReference type="InterPro" id="IPR026960">
    <property type="entry name" value="RVT-Znf"/>
</dbReference>
<proteinExistence type="predicted"/>
<dbReference type="Pfam" id="PF13966">
    <property type="entry name" value="zf-RVT"/>
    <property type="match status" value="1"/>
</dbReference>
<evidence type="ECO:0000313" key="3">
    <source>
        <dbReference type="Proteomes" id="UP000289340"/>
    </source>
</evidence>
<feature type="domain" description="Reverse transcriptase zinc-binding" evidence="1">
    <location>
        <begin position="188"/>
        <end position="279"/>
    </location>
</feature>
<evidence type="ECO:0000313" key="2">
    <source>
        <dbReference type="EMBL" id="RZC21770.1"/>
    </source>
</evidence>
<dbReference type="PANTHER" id="PTHR33116">
    <property type="entry name" value="REVERSE TRANSCRIPTASE ZINC-BINDING DOMAIN-CONTAINING PROTEIN-RELATED-RELATED"/>
    <property type="match status" value="1"/>
</dbReference>
<protein>
    <submittedName>
        <fullName evidence="2">Putative ribonuclease H protein</fullName>
    </submittedName>
</protein>
<keyword evidence="3" id="KW-1185">Reference proteome</keyword>
<reference evidence="2 3" key="1">
    <citation type="submission" date="2018-09" db="EMBL/GenBank/DDBJ databases">
        <title>A high-quality reference genome of wild soybean provides a powerful tool to mine soybean genomes.</title>
        <authorList>
            <person name="Xie M."/>
            <person name="Chung C.Y.L."/>
            <person name="Li M.-W."/>
            <person name="Wong F.-L."/>
            <person name="Chan T.-F."/>
            <person name="Lam H.-M."/>
        </authorList>
    </citation>
    <scope>NUCLEOTIDE SEQUENCE [LARGE SCALE GENOMIC DNA]</scope>
    <source>
        <strain evidence="3">cv. W05</strain>
        <tissue evidence="2">Hypocotyl of etiolated seedlings</tissue>
    </source>
</reference>
<comment type="caution">
    <text evidence="2">The sequence shown here is derived from an EMBL/GenBank/DDBJ whole genome shotgun (WGS) entry which is preliminary data.</text>
</comment>
<dbReference type="EMBL" id="QZWG01000003">
    <property type="protein sequence ID" value="RZC21770.1"/>
    <property type="molecule type" value="Genomic_DNA"/>
</dbReference>
<accession>A0A445LF15</accession>
<name>A0A445LF15_GLYSO</name>